<comment type="caution">
    <text evidence="2">The sequence shown here is derived from an EMBL/GenBank/DDBJ whole genome shotgun (WGS) entry which is preliminary data.</text>
</comment>
<dbReference type="AlphaFoldDB" id="A0A511YBC1"/>
<name>A0A511YBC1_9FLAO</name>
<accession>A0A511YBC1</accession>
<evidence type="ECO:0000313" key="2">
    <source>
        <dbReference type="EMBL" id="GEN72469.1"/>
    </source>
</evidence>
<reference evidence="2 3" key="1">
    <citation type="submission" date="2019-07" db="EMBL/GenBank/DDBJ databases">
        <title>Whole genome shotgun sequence of Chryseobacterium lathyri NBRC 105250.</title>
        <authorList>
            <person name="Hosoyama A."/>
            <person name="Uohara A."/>
            <person name="Ohji S."/>
            <person name="Ichikawa N."/>
        </authorList>
    </citation>
    <scope>NUCLEOTIDE SEQUENCE [LARGE SCALE GENOMIC DNA]</scope>
    <source>
        <strain evidence="2 3">NBRC 105250</strain>
    </source>
</reference>
<dbReference type="EMBL" id="BJYI01000007">
    <property type="protein sequence ID" value="GEN72469.1"/>
    <property type="molecule type" value="Genomic_DNA"/>
</dbReference>
<feature type="region of interest" description="Disordered" evidence="1">
    <location>
        <begin position="26"/>
        <end position="59"/>
    </location>
</feature>
<proteinExistence type="predicted"/>
<evidence type="ECO:0000256" key="1">
    <source>
        <dbReference type="SAM" id="MobiDB-lite"/>
    </source>
</evidence>
<sequence>MTDEPDVRYEVSDIRLRYQTVNSASIFSNPKTLNPPNREIRNSETTSNSYQPIDLNPKY</sequence>
<dbReference type="Proteomes" id="UP000321150">
    <property type="component" value="Unassembled WGS sequence"/>
</dbReference>
<evidence type="ECO:0000313" key="3">
    <source>
        <dbReference type="Proteomes" id="UP000321150"/>
    </source>
</evidence>
<feature type="compositionally biased region" description="Polar residues" evidence="1">
    <location>
        <begin position="26"/>
        <end position="35"/>
    </location>
</feature>
<organism evidence="2 3">
    <name type="scientific">Chryseobacterium lathyri</name>
    <dbReference type="NCBI Taxonomy" id="395933"/>
    <lineage>
        <taxon>Bacteria</taxon>
        <taxon>Pseudomonadati</taxon>
        <taxon>Bacteroidota</taxon>
        <taxon>Flavobacteriia</taxon>
        <taxon>Flavobacteriales</taxon>
        <taxon>Weeksellaceae</taxon>
        <taxon>Chryseobacterium group</taxon>
        <taxon>Chryseobacterium</taxon>
    </lineage>
</organism>
<gene>
    <name evidence="2" type="ORF">CLA01_25410</name>
</gene>
<protein>
    <submittedName>
        <fullName evidence="2">Uncharacterized protein</fullName>
    </submittedName>
</protein>